<evidence type="ECO:0000313" key="3">
    <source>
        <dbReference type="EMBL" id="NMH94508.1"/>
    </source>
</evidence>
<dbReference type="Pfam" id="PF13480">
    <property type="entry name" value="Acetyltransf_6"/>
    <property type="match status" value="1"/>
</dbReference>
<dbReference type="InterPro" id="IPR016181">
    <property type="entry name" value="Acyl_CoA_acyltransferase"/>
</dbReference>
<feature type="region of interest" description="Disordered" evidence="1">
    <location>
        <begin position="560"/>
        <end position="600"/>
    </location>
</feature>
<protein>
    <submittedName>
        <fullName evidence="3">GNAT family N-acetyltransferase</fullName>
    </submittedName>
</protein>
<dbReference type="GO" id="GO:0016740">
    <property type="term" value="F:transferase activity"/>
    <property type="evidence" value="ECO:0007669"/>
    <property type="project" value="UniProtKB-KW"/>
</dbReference>
<keyword evidence="4" id="KW-1185">Reference proteome</keyword>
<accession>A0A848DP47</accession>
<sequence>MRIDIVRGAAADVLLDQETFLRQWSDLCRNCPWATPFQGPDFATIWYRAYRRNFEPLLVLSHGPDGRLQGLLPLAVAVVGADRSGKDDLLVVAGAWQAEYQAWICPPQIGDGFAAAAVDTLHRAMPSAELRFRYLPPGTPTTWLDRTAPGLAHRLRRHRRPLMRFGDGSEIAASLRKGSNKTRLRRLEKSGGVEFRQLTSAVELDPLFDEVIAYHDARHLAVHGTAAFQEDPCKRPFHLAMADVTGLLHVTVMTVGGRVAAAHLGASGGTEVQLGVIAHDPWLSKHSPGKFHIYFLARMLREQGYEQLDLTAGGDPYKERFANAWDEVETLDLVPTSVARRRDVIRLARGGIRWAARRALAPLPVTPADVRSWAHEMRHRGPRGIAAALTRGTLLGAGPSRETRVYRYDLDGTGHSLPGTAGTELVGRNRLPDLLTYRPARSDPSRQRFLTTALRRIQEGQHVYTCTEDGRLLHVAWLVAPRTRTDGAAAPDVPRPPDSALVHDFYTAPEAVGRGLDDATLRVVLRDAARLCGAGSVAAAVPAGDEPARRAVEKSGFVYARSVAPVPPRRPDPARGDERRTPDIPAPRISSAKEKGPQRG</sequence>
<keyword evidence="3" id="KW-0808">Transferase</keyword>
<proteinExistence type="predicted"/>
<comment type="caution">
    <text evidence="3">The sequence shown here is derived from an EMBL/GenBank/DDBJ whole genome shotgun (WGS) entry which is preliminary data.</text>
</comment>
<dbReference type="AlphaFoldDB" id="A0A848DP47"/>
<gene>
    <name evidence="3" type="ORF">HF519_23605</name>
</gene>
<reference evidence="3 4" key="1">
    <citation type="submission" date="2020-04" db="EMBL/GenBank/DDBJ databases">
        <authorList>
            <person name="Klaysubun C."/>
            <person name="Duangmal K."/>
            <person name="Lipun K."/>
        </authorList>
    </citation>
    <scope>NUCLEOTIDE SEQUENCE [LARGE SCALE GENOMIC DNA]</scope>
    <source>
        <strain evidence="3 4">DSM 45300</strain>
    </source>
</reference>
<dbReference type="Gene3D" id="3.40.630.30">
    <property type="match status" value="1"/>
</dbReference>
<organism evidence="3 4">
    <name type="scientific">Pseudonocardia bannensis</name>
    <dbReference type="NCBI Taxonomy" id="630973"/>
    <lineage>
        <taxon>Bacteria</taxon>
        <taxon>Bacillati</taxon>
        <taxon>Actinomycetota</taxon>
        <taxon>Actinomycetes</taxon>
        <taxon>Pseudonocardiales</taxon>
        <taxon>Pseudonocardiaceae</taxon>
        <taxon>Pseudonocardia</taxon>
    </lineage>
</organism>
<name>A0A848DP47_9PSEU</name>
<evidence type="ECO:0000313" key="4">
    <source>
        <dbReference type="Proteomes" id="UP000586918"/>
    </source>
</evidence>
<dbReference type="RefSeq" id="WP_169415192.1">
    <property type="nucleotide sequence ID" value="NZ_JAAXKZ010000115.1"/>
</dbReference>
<dbReference type="EMBL" id="JAAXKZ010000115">
    <property type="protein sequence ID" value="NMH94508.1"/>
    <property type="molecule type" value="Genomic_DNA"/>
</dbReference>
<feature type="domain" description="BioF2-like acetyltransferase" evidence="2">
    <location>
        <begin position="181"/>
        <end position="319"/>
    </location>
</feature>
<evidence type="ECO:0000256" key="1">
    <source>
        <dbReference type="SAM" id="MobiDB-lite"/>
    </source>
</evidence>
<dbReference type="Proteomes" id="UP000586918">
    <property type="component" value="Unassembled WGS sequence"/>
</dbReference>
<feature type="compositionally biased region" description="Basic and acidic residues" evidence="1">
    <location>
        <begin position="591"/>
        <end position="600"/>
    </location>
</feature>
<dbReference type="SUPFAM" id="SSF55729">
    <property type="entry name" value="Acyl-CoA N-acyltransferases (Nat)"/>
    <property type="match status" value="2"/>
</dbReference>
<feature type="compositionally biased region" description="Basic and acidic residues" evidence="1">
    <location>
        <begin position="569"/>
        <end position="582"/>
    </location>
</feature>
<dbReference type="InterPro" id="IPR038740">
    <property type="entry name" value="BioF2-like_GNAT_dom"/>
</dbReference>
<evidence type="ECO:0000259" key="2">
    <source>
        <dbReference type="Pfam" id="PF13480"/>
    </source>
</evidence>